<feature type="compositionally biased region" description="Basic and acidic residues" evidence="10">
    <location>
        <begin position="229"/>
        <end position="238"/>
    </location>
</feature>
<name>A0A2R5LIM3_9ACAR</name>
<evidence type="ECO:0000256" key="3">
    <source>
        <dbReference type="ARBA" id="ARBA00004496"/>
    </source>
</evidence>
<comment type="subcellular location">
    <subcellularLocation>
        <location evidence="3">Cytoplasm</location>
    </subcellularLocation>
    <subcellularLocation>
        <location evidence="2">Nucleus</location>
    </subcellularLocation>
</comment>
<evidence type="ECO:0000256" key="5">
    <source>
        <dbReference type="ARBA" id="ARBA00017036"/>
    </source>
</evidence>
<evidence type="ECO:0000256" key="6">
    <source>
        <dbReference type="ARBA" id="ARBA00022448"/>
    </source>
</evidence>
<evidence type="ECO:0000256" key="7">
    <source>
        <dbReference type="ARBA" id="ARBA00022490"/>
    </source>
</evidence>
<sequence>MATVVRIKRKADENPACTIVLASKKPKVESNDALNGSYVFSYAGTFKDPDSEEAIETLNRVKSGRLHLRDAVKSHKSDVSTKIREQHRKASKEKRLQLLLSHRAILDEITTEDTENLEPTHPRESTNDLFRIYNVAAEDLNEEHEEDPTAKESMTITCNDVPMVRCPAAPDTSRDDYVYDIYFSDAGVTLVNQESYIMERYAISEEFVPEAADESDLEFDDDSDSNAEDNWRNEYPDEDAGFEKRLDFYDDYSDDGGADCVTDRMHTVYLDDEDEYGPEA</sequence>
<evidence type="ECO:0000256" key="1">
    <source>
        <dbReference type="ARBA" id="ARBA00003202"/>
    </source>
</evidence>
<dbReference type="GO" id="GO:0005737">
    <property type="term" value="C:cytoplasm"/>
    <property type="evidence" value="ECO:0007669"/>
    <property type="project" value="UniProtKB-SubCell"/>
</dbReference>
<evidence type="ECO:0000259" key="11">
    <source>
        <dbReference type="Pfam" id="PF08574"/>
    </source>
</evidence>
<feature type="compositionally biased region" description="Acidic residues" evidence="10">
    <location>
        <begin position="211"/>
        <end position="227"/>
    </location>
</feature>
<proteinExistence type="inferred from homology"/>
<keyword evidence="9" id="KW-0539">Nucleus</keyword>
<evidence type="ECO:0000256" key="9">
    <source>
        <dbReference type="ARBA" id="ARBA00023242"/>
    </source>
</evidence>
<protein>
    <recommendedName>
        <fullName evidence="5">Probable RNA polymerase II nuclear localization protein SLC7A6OS</fullName>
    </recommendedName>
</protein>
<keyword evidence="6" id="KW-0813">Transport</keyword>
<organism evidence="12">
    <name type="scientific">Ornithodoros turicata</name>
    <dbReference type="NCBI Taxonomy" id="34597"/>
    <lineage>
        <taxon>Eukaryota</taxon>
        <taxon>Metazoa</taxon>
        <taxon>Ecdysozoa</taxon>
        <taxon>Arthropoda</taxon>
        <taxon>Chelicerata</taxon>
        <taxon>Arachnida</taxon>
        <taxon>Acari</taxon>
        <taxon>Parasitiformes</taxon>
        <taxon>Ixodida</taxon>
        <taxon>Ixodoidea</taxon>
        <taxon>Argasidae</taxon>
        <taxon>Ornithodorinae</taxon>
        <taxon>Ornithodoros</taxon>
    </lineage>
</organism>
<dbReference type="PANTHER" id="PTHR31196:SF2">
    <property type="entry name" value="RNA POLYMERASE II NUCLEAR LOCALIZATION PROTEIN SLC7A6OS-RELATED"/>
    <property type="match status" value="1"/>
</dbReference>
<comment type="function">
    <text evidence="1">Directs RNA polymerase II nuclear import.</text>
</comment>
<feature type="domain" description="Transcription factor Iwr1" evidence="11">
    <location>
        <begin position="175"/>
        <end position="239"/>
    </location>
</feature>
<keyword evidence="7" id="KW-0963">Cytoplasm</keyword>
<evidence type="ECO:0000313" key="12">
    <source>
        <dbReference type="EMBL" id="MBY09351.1"/>
    </source>
</evidence>
<dbReference type="AlphaFoldDB" id="A0A2R5LIM3"/>
<dbReference type="GO" id="GO:0005634">
    <property type="term" value="C:nucleus"/>
    <property type="evidence" value="ECO:0007669"/>
    <property type="project" value="UniProtKB-SubCell"/>
</dbReference>
<dbReference type="GO" id="GO:0015031">
    <property type="term" value="P:protein transport"/>
    <property type="evidence" value="ECO:0007669"/>
    <property type="project" value="UniProtKB-KW"/>
</dbReference>
<accession>A0A2R5LIM3</accession>
<dbReference type="Pfam" id="PF08574">
    <property type="entry name" value="Iwr1"/>
    <property type="match status" value="1"/>
</dbReference>
<evidence type="ECO:0000256" key="10">
    <source>
        <dbReference type="SAM" id="MobiDB-lite"/>
    </source>
</evidence>
<evidence type="ECO:0000256" key="8">
    <source>
        <dbReference type="ARBA" id="ARBA00022927"/>
    </source>
</evidence>
<evidence type="ECO:0000256" key="4">
    <source>
        <dbReference type="ARBA" id="ARBA00010218"/>
    </source>
</evidence>
<dbReference type="InterPro" id="IPR013883">
    <property type="entry name" value="TF_Iwr1_dom"/>
</dbReference>
<dbReference type="EMBL" id="GGLE01005225">
    <property type="protein sequence ID" value="MBY09351.1"/>
    <property type="molecule type" value="Transcribed_RNA"/>
</dbReference>
<dbReference type="GO" id="GO:0032502">
    <property type="term" value="P:developmental process"/>
    <property type="evidence" value="ECO:0007669"/>
    <property type="project" value="TreeGrafter"/>
</dbReference>
<comment type="similarity">
    <text evidence="4">Belongs to the IWR1/SLC7A6OS family.</text>
</comment>
<reference evidence="12" key="1">
    <citation type="submission" date="2018-03" db="EMBL/GenBank/DDBJ databases">
        <title>The relapsing fever spirochete Borrelia turicatae persists in the highly oxidative environment of its soft-bodied tick vector.</title>
        <authorList>
            <person name="Bourret T.J."/>
            <person name="Boyle W.K."/>
            <person name="Valenzuela J.G."/>
            <person name="Oliveira F."/>
            <person name="Lopez J.E."/>
        </authorList>
    </citation>
    <scope>NUCLEOTIDE SEQUENCE</scope>
    <source>
        <strain evidence="12">Kansas strain/isolate</strain>
        <tissue evidence="12">Salivary glands</tissue>
    </source>
</reference>
<keyword evidence="8" id="KW-0653">Protein transport</keyword>
<dbReference type="InterPro" id="IPR040218">
    <property type="entry name" value="SLC7A6OS"/>
</dbReference>
<evidence type="ECO:0000256" key="2">
    <source>
        <dbReference type="ARBA" id="ARBA00004123"/>
    </source>
</evidence>
<dbReference type="PANTHER" id="PTHR31196">
    <property type="entry name" value="RNA POLYMERASE II NUCLEAR LOCALIZATION PROTEIN SLC7A6OS-RELATED"/>
    <property type="match status" value="1"/>
</dbReference>
<feature type="region of interest" description="Disordered" evidence="10">
    <location>
        <begin position="211"/>
        <end position="238"/>
    </location>
</feature>